<sequence length="46" mass="4977">MIEAATRIPGNRGRAAFSANGDPDQVVHEHLFPIAFDSRTTVLLLA</sequence>
<accession>A0ABW8MT38</accession>
<evidence type="ECO:0000313" key="1">
    <source>
        <dbReference type="EMBL" id="MFK4446886.1"/>
    </source>
</evidence>
<reference evidence="1 2" key="1">
    <citation type="submission" date="2024-11" db="EMBL/GenBank/DDBJ databases">
        <title>Using genomics to understand microbial adaptation to soil warming.</title>
        <authorList>
            <person name="Deangelis K.M. PhD."/>
        </authorList>
    </citation>
    <scope>NUCLEOTIDE SEQUENCE [LARGE SCALE GENOMIC DNA]</scope>
    <source>
        <strain evidence="1 2">GAS97</strain>
    </source>
</reference>
<dbReference type="EMBL" id="JBIYDN010000029">
    <property type="protein sequence ID" value="MFK4446886.1"/>
    <property type="molecule type" value="Genomic_DNA"/>
</dbReference>
<comment type="caution">
    <text evidence="1">The sequence shown here is derived from an EMBL/GenBank/DDBJ whole genome shotgun (WGS) entry which is preliminary data.</text>
</comment>
<name>A0ABW8MT38_9BURK</name>
<evidence type="ECO:0000313" key="2">
    <source>
        <dbReference type="Proteomes" id="UP001620514"/>
    </source>
</evidence>
<dbReference type="Proteomes" id="UP001620514">
    <property type="component" value="Unassembled WGS sequence"/>
</dbReference>
<organism evidence="1 2">
    <name type="scientific">Caballeronia udeis</name>
    <dbReference type="NCBI Taxonomy" id="1232866"/>
    <lineage>
        <taxon>Bacteria</taxon>
        <taxon>Pseudomonadati</taxon>
        <taxon>Pseudomonadota</taxon>
        <taxon>Betaproteobacteria</taxon>
        <taxon>Burkholderiales</taxon>
        <taxon>Burkholderiaceae</taxon>
        <taxon>Caballeronia</taxon>
    </lineage>
</organism>
<keyword evidence="2" id="KW-1185">Reference proteome</keyword>
<proteinExistence type="predicted"/>
<protein>
    <submittedName>
        <fullName evidence="1">Uncharacterized protein</fullName>
    </submittedName>
</protein>
<gene>
    <name evidence="1" type="ORF">ABH943_006918</name>
</gene>